<comment type="caution">
    <text evidence="1">The sequence shown here is derived from an EMBL/GenBank/DDBJ whole genome shotgun (WGS) entry which is preliminary data.</text>
</comment>
<proteinExistence type="predicted"/>
<accession>A0ACB7TRD3</accession>
<dbReference type="EMBL" id="CM037030">
    <property type="protein sequence ID" value="KAH7650943.1"/>
    <property type="molecule type" value="Genomic_DNA"/>
</dbReference>
<dbReference type="Proteomes" id="UP000827976">
    <property type="component" value="Chromosome 20"/>
</dbReference>
<evidence type="ECO:0000313" key="2">
    <source>
        <dbReference type="Proteomes" id="UP000827976"/>
    </source>
</evidence>
<reference evidence="2" key="1">
    <citation type="journal article" date="2022" name="Nat. Commun.">
        <title>Chromosome evolution and the genetic basis of agronomically important traits in greater yam.</title>
        <authorList>
            <person name="Bredeson J.V."/>
            <person name="Lyons J.B."/>
            <person name="Oniyinde I.O."/>
            <person name="Okereke N.R."/>
            <person name="Kolade O."/>
            <person name="Nnabue I."/>
            <person name="Nwadili C.O."/>
            <person name="Hribova E."/>
            <person name="Parker M."/>
            <person name="Nwogha J."/>
            <person name="Shu S."/>
            <person name="Carlson J."/>
            <person name="Kariba R."/>
            <person name="Muthemba S."/>
            <person name="Knop K."/>
            <person name="Barton G.J."/>
            <person name="Sherwood A.V."/>
            <person name="Lopez-Montes A."/>
            <person name="Asiedu R."/>
            <person name="Jamnadass R."/>
            <person name="Muchugi A."/>
            <person name="Goodstein D."/>
            <person name="Egesi C.N."/>
            <person name="Featherston J."/>
            <person name="Asfaw A."/>
            <person name="Simpson G.G."/>
            <person name="Dolezel J."/>
            <person name="Hendre P.S."/>
            <person name="Van Deynze A."/>
            <person name="Kumar P.L."/>
            <person name="Obidiegwu J.E."/>
            <person name="Bhattacharjee R."/>
            <person name="Rokhsar D.S."/>
        </authorList>
    </citation>
    <scope>NUCLEOTIDE SEQUENCE [LARGE SCALE GENOMIC DNA]</scope>
    <source>
        <strain evidence="2">cv. TDa95/00328</strain>
    </source>
</reference>
<evidence type="ECO:0000313" key="1">
    <source>
        <dbReference type="EMBL" id="KAH7650943.1"/>
    </source>
</evidence>
<protein>
    <submittedName>
        <fullName evidence="1">Profilin protein</fullName>
    </submittedName>
</protein>
<sequence length="151" mass="16652">MDWAVSHKIWEKWASTQIASTSASSGSPIMAALLLNHDPTAPSRLLSVIAEQEGTNLKAVELYPFLDFVKRNNPPTEYFFIGENQYLVTSIHEHWFCARCVNTSKPAGEGAIVMQAGAFLLVAMYEGSIGAASQAMVAVDQLAWQLNRRNH</sequence>
<organism evidence="1 2">
    <name type="scientific">Dioscorea alata</name>
    <name type="common">Purple yam</name>
    <dbReference type="NCBI Taxonomy" id="55571"/>
    <lineage>
        <taxon>Eukaryota</taxon>
        <taxon>Viridiplantae</taxon>
        <taxon>Streptophyta</taxon>
        <taxon>Embryophyta</taxon>
        <taxon>Tracheophyta</taxon>
        <taxon>Spermatophyta</taxon>
        <taxon>Magnoliopsida</taxon>
        <taxon>Liliopsida</taxon>
        <taxon>Dioscoreales</taxon>
        <taxon>Dioscoreaceae</taxon>
        <taxon>Dioscorea</taxon>
    </lineage>
</organism>
<keyword evidence="2" id="KW-1185">Reference proteome</keyword>
<gene>
    <name evidence="1" type="ORF">IHE45_20G024500</name>
</gene>
<name>A0ACB7TRD3_DIOAL</name>